<reference evidence="2 3" key="1">
    <citation type="submission" date="2024-01" db="EMBL/GenBank/DDBJ databases">
        <title>A draft genome for the cacao thread blight pathogen Marasmiellus scandens.</title>
        <authorList>
            <person name="Baruah I.K."/>
            <person name="Leung J."/>
            <person name="Bukari Y."/>
            <person name="Amoako-Attah I."/>
            <person name="Meinhardt L.W."/>
            <person name="Bailey B.A."/>
            <person name="Cohen S.P."/>
        </authorList>
    </citation>
    <scope>NUCLEOTIDE SEQUENCE [LARGE SCALE GENOMIC DNA]</scope>
    <source>
        <strain evidence="2 3">GH-19</strain>
    </source>
</reference>
<organism evidence="2 3">
    <name type="scientific">Marasmiellus scandens</name>
    <dbReference type="NCBI Taxonomy" id="2682957"/>
    <lineage>
        <taxon>Eukaryota</taxon>
        <taxon>Fungi</taxon>
        <taxon>Dikarya</taxon>
        <taxon>Basidiomycota</taxon>
        <taxon>Agaricomycotina</taxon>
        <taxon>Agaricomycetes</taxon>
        <taxon>Agaricomycetidae</taxon>
        <taxon>Agaricales</taxon>
        <taxon>Marasmiineae</taxon>
        <taxon>Omphalotaceae</taxon>
        <taxon>Marasmiellus</taxon>
    </lineage>
</organism>
<gene>
    <name evidence="2" type="ORF">VKT23_013258</name>
</gene>
<comment type="caution">
    <text evidence="2">The sequence shown here is derived from an EMBL/GenBank/DDBJ whole genome shotgun (WGS) entry which is preliminary data.</text>
</comment>
<name>A0ABR1J4M0_9AGAR</name>
<sequence length="308" mass="35598">MNVASVLEVTENRDSATIDLCISSHSERKKGCHQTRDVTQRQSARYTTRRILSHYMAHQGKARLEAAANKGSEKSGKKKNIEELTYEELKEEYIRMKKMYKELVEDIARIKERSRRSEKKTEKYKKKLRALNIEDYADPAANMAVLGETVGILTMDLFLSPSQHDRESTSVRFEDRFVRGMDQLSKHLTEIIGQKTKDSKRIMHNFDRRNKVRVPSLRASIARAQTKSPLLPYLVRMRSKRAYIPQVSLWYRARQLVRSGLVGSEFGGIVRLLTALFWSDVEDMRGRRIVARAIFQGWAAAQVRLGHV</sequence>
<keyword evidence="1" id="KW-0175">Coiled coil</keyword>
<accession>A0ABR1J4M0</accession>
<keyword evidence="3" id="KW-1185">Reference proteome</keyword>
<feature type="coiled-coil region" evidence="1">
    <location>
        <begin position="86"/>
        <end position="134"/>
    </location>
</feature>
<evidence type="ECO:0000313" key="3">
    <source>
        <dbReference type="Proteomes" id="UP001498398"/>
    </source>
</evidence>
<proteinExistence type="predicted"/>
<dbReference type="Proteomes" id="UP001498398">
    <property type="component" value="Unassembled WGS sequence"/>
</dbReference>
<protein>
    <submittedName>
        <fullName evidence="2">Uncharacterized protein</fullName>
    </submittedName>
</protein>
<evidence type="ECO:0000313" key="2">
    <source>
        <dbReference type="EMBL" id="KAK7449782.1"/>
    </source>
</evidence>
<dbReference type="EMBL" id="JBANRG010000035">
    <property type="protein sequence ID" value="KAK7449782.1"/>
    <property type="molecule type" value="Genomic_DNA"/>
</dbReference>
<evidence type="ECO:0000256" key="1">
    <source>
        <dbReference type="SAM" id="Coils"/>
    </source>
</evidence>